<evidence type="ECO:0000256" key="15">
    <source>
        <dbReference type="ARBA" id="ARBA00023242"/>
    </source>
</evidence>
<keyword evidence="13" id="KW-0238">DNA-binding</keyword>
<dbReference type="CDD" id="cd09857">
    <property type="entry name" value="PIN_EXO1"/>
    <property type="match status" value="1"/>
</dbReference>
<evidence type="ECO:0000256" key="11">
    <source>
        <dbReference type="ARBA" id="ARBA00022842"/>
    </source>
</evidence>
<evidence type="ECO:0000313" key="21">
    <source>
        <dbReference type="Proteomes" id="UP001445335"/>
    </source>
</evidence>
<keyword evidence="15" id="KW-0539">Nucleus</keyword>
<evidence type="ECO:0000313" key="20">
    <source>
        <dbReference type="EMBL" id="KAK9835973.1"/>
    </source>
</evidence>
<feature type="domain" description="XPG N-terminal" evidence="19">
    <location>
        <begin position="1"/>
        <end position="99"/>
    </location>
</feature>
<dbReference type="EMBL" id="JALJOU010000027">
    <property type="protein sequence ID" value="KAK9835973.1"/>
    <property type="molecule type" value="Genomic_DNA"/>
</dbReference>
<evidence type="ECO:0000256" key="4">
    <source>
        <dbReference type="ARBA" id="ARBA00020324"/>
    </source>
</evidence>
<evidence type="ECO:0000256" key="6">
    <source>
        <dbReference type="ARBA" id="ARBA00022723"/>
    </source>
</evidence>
<evidence type="ECO:0000256" key="9">
    <source>
        <dbReference type="ARBA" id="ARBA00022801"/>
    </source>
</evidence>
<evidence type="ECO:0000256" key="13">
    <source>
        <dbReference type="ARBA" id="ARBA00023125"/>
    </source>
</evidence>
<evidence type="ECO:0000259" key="19">
    <source>
        <dbReference type="SMART" id="SM00485"/>
    </source>
</evidence>
<dbReference type="InterPro" id="IPR036279">
    <property type="entry name" value="5-3_exonuclease_C_sf"/>
</dbReference>
<keyword evidence="14" id="KW-0234">DNA repair</keyword>
<keyword evidence="8" id="KW-0228">DNA excision</keyword>
<evidence type="ECO:0000256" key="12">
    <source>
        <dbReference type="ARBA" id="ARBA00022881"/>
    </source>
</evidence>
<feature type="region of interest" description="Disordered" evidence="17">
    <location>
        <begin position="373"/>
        <end position="392"/>
    </location>
</feature>
<dbReference type="SUPFAM" id="SSF88723">
    <property type="entry name" value="PIN domain-like"/>
    <property type="match status" value="1"/>
</dbReference>
<comment type="function">
    <text evidence="16">Putative 5'-&gt;3' double-stranded DNA exonuclease which may also contain a cryptic 3'-&gt;5' double-stranded DNA exonuclease activity. May be involved in DNA mismatch repair (MMR).</text>
</comment>
<dbReference type="PANTHER" id="PTHR11081">
    <property type="entry name" value="FLAP ENDONUCLEASE FAMILY MEMBER"/>
    <property type="match status" value="1"/>
</dbReference>
<accession>A0AAW1RQC2</accession>
<evidence type="ECO:0000256" key="1">
    <source>
        <dbReference type="ARBA" id="ARBA00001946"/>
    </source>
</evidence>
<keyword evidence="21" id="KW-1185">Reference proteome</keyword>
<keyword evidence="10" id="KW-0269">Exonuclease</keyword>
<dbReference type="GO" id="GO:0035312">
    <property type="term" value="F:5'-3' DNA exonuclease activity"/>
    <property type="evidence" value="ECO:0007669"/>
    <property type="project" value="InterPro"/>
</dbReference>
<keyword evidence="12" id="KW-0267">Excision nuclease</keyword>
<comment type="cofactor">
    <cofactor evidence="1">
        <name>Mg(2+)</name>
        <dbReference type="ChEBI" id="CHEBI:18420"/>
    </cofactor>
</comment>
<keyword evidence="5" id="KW-0540">Nuclease</keyword>
<evidence type="ECO:0000256" key="14">
    <source>
        <dbReference type="ARBA" id="ARBA00023204"/>
    </source>
</evidence>
<organism evidence="20 21">
    <name type="scientific">Elliptochloris bilobata</name>
    <dbReference type="NCBI Taxonomy" id="381761"/>
    <lineage>
        <taxon>Eukaryota</taxon>
        <taxon>Viridiplantae</taxon>
        <taxon>Chlorophyta</taxon>
        <taxon>core chlorophytes</taxon>
        <taxon>Trebouxiophyceae</taxon>
        <taxon>Trebouxiophyceae incertae sedis</taxon>
        <taxon>Elliptochloris clade</taxon>
        <taxon>Elliptochloris</taxon>
    </lineage>
</organism>
<comment type="caution">
    <text evidence="20">The sequence shown here is derived from an EMBL/GenBank/DDBJ whole genome shotgun (WGS) entry which is preliminary data.</text>
</comment>
<evidence type="ECO:0000256" key="7">
    <source>
        <dbReference type="ARBA" id="ARBA00022763"/>
    </source>
</evidence>
<keyword evidence="11" id="KW-0460">Magnesium</keyword>
<evidence type="ECO:0000259" key="18">
    <source>
        <dbReference type="SMART" id="SM00484"/>
    </source>
</evidence>
<evidence type="ECO:0000256" key="8">
    <source>
        <dbReference type="ARBA" id="ARBA00022769"/>
    </source>
</evidence>
<dbReference type="GO" id="GO:0046872">
    <property type="term" value="F:metal ion binding"/>
    <property type="evidence" value="ECO:0007669"/>
    <property type="project" value="UniProtKB-KW"/>
</dbReference>
<dbReference type="GO" id="GO:0005634">
    <property type="term" value="C:nucleus"/>
    <property type="evidence" value="ECO:0007669"/>
    <property type="project" value="UniProtKB-SubCell"/>
</dbReference>
<dbReference type="InterPro" id="IPR006086">
    <property type="entry name" value="XPG-I_dom"/>
</dbReference>
<keyword evidence="9" id="KW-0378">Hydrolase</keyword>
<dbReference type="InterPro" id="IPR019974">
    <property type="entry name" value="XPG_CS"/>
</dbReference>
<evidence type="ECO:0000256" key="3">
    <source>
        <dbReference type="ARBA" id="ARBA00010563"/>
    </source>
</evidence>
<dbReference type="InterPro" id="IPR037315">
    <property type="entry name" value="EXO1_H3TH"/>
</dbReference>
<dbReference type="InterPro" id="IPR006084">
    <property type="entry name" value="XPG/Rad2"/>
</dbReference>
<dbReference type="GO" id="GO:0003677">
    <property type="term" value="F:DNA binding"/>
    <property type="evidence" value="ECO:0007669"/>
    <property type="project" value="UniProtKB-KW"/>
</dbReference>
<dbReference type="Pfam" id="PF00752">
    <property type="entry name" value="XPG_N"/>
    <property type="match status" value="1"/>
</dbReference>
<dbReference type="SUPFAM" id="SSF47807">
    <property type="entry name" value="5' to 3' exonuclease, C-terminal subdomain"/>
    <property type="match status" value="1"/>
</dbReference>
<dbReference type="Gene3D" id="3.40.50.1010">
    <property type="entry name" value="5'-nuclease"/>
    <property type="match status" value="1"/>
</dbReference>
<evidence type="ECO:0000256" key="16">
    <source>
        <dbReference type="ARBA" id="ARBA00060210"/>
    </source>
</evidence>
<comment type="subcellular location">
    <subcellularLocation>
        <location evidence="2">Nucleus</location>
    </subcellularLocation>
</comment>
<gene>
    <name evidence="20" type="ORF">WJX81_002774</name>
</gene>
<evidence type="ECO:0000256" key="10">
    <source>
        <dbReference type="ARBA" id="ARBA00022839"/>
    </source>
</evidence>
<dbReference type="SMART" id="SM00485">
    <property type="entry name" value="XPGN"/>
    <property type="match status" value="1"/>
</dbReference>
<sequence length="405" mass="44001">MGISGLLPLLKEITHPCHVSEYRGQRVAVDAYCWLHRGAYSCSAELCEGQASDRYIDYCMRLVEMLRHHGVVPVVVFDGGKLPMKGEEEGSRARGRKEFLAKAQAHAAAGNRVAALECYQRAVDISPEVALRFIQALKAAGVDFVVAPYEADAQMAYLALSGKIHAVITEDSDLLPYGCPRVLFKMDKAGNGQQVCLEDLARNRDPSFAGFTHDMFLEMCVMSGCDFLRGLNGIGIKKAHAHIRRLKSFVRVCKSLRFSGVTVPRGYEAAFQRALWTFRHQRVYCAAVRGLVPLRPLPAGGLAACSQVAEAVPGLDEADLPFLGPLIEDGVARAVAAGELNPITLQPYLHVAPPRVLRTLPLNCSAPVGLQSSHSKAKAKAPGTSKPAPSSGIAAYFRLQPEWPQ</sequence>
<dbReference type="InterPro" id="IPR029060">
    <property type="entry name" value="PIN-like_dom_sf"/>
</dbReference>
<dbReference type="CDD" id="cd09908">
    <property type="entry name" value="H3TH_EXO1"/>
    <property type="match status" value="1"/>
</dbReference>
<dbReference type="PANTHER" id="PTHR11081:SF65">
    <property type="entry name" value="DNA DAMAGE-INDUCIBLE PROTEIN DIN7-RELATED"/>
    <property type="match status" value="1"/>
</dbReference>
<dbReference type="InterPro" id="IPR044752">
    <property type="entry name" value="PIN-like_EXO1"/>
</dbReference>
<dbReference type="GO" id="GO:0017108">
    <property type="term" value="F:5'-flap endonuclease activity"/>
    <property type="evidence" value="ECO:0007669"/>
    <property type="project" value="TreeGrafter"/>
</dbReference>
<dbReference type="FunFam" id="3.40.50.1010:FF:000002">
    <property type="entry name" value="Exonuclease 1, putative"/>
    <property type="match status" value="1"/>
</dbReference>
<dbReference type="Pfam" id="PF00867">
    <property type="entry name" value="XPG_I"/>
    <property type="match status" value="1"/>
</dbReference>
<evidence type="ECO:0000256" key="2">
    <source>
        <dbReference type="ARBA" id="ARBA00004123"/>
    </source>
</evidence>
<dbReference type="Gene3D" id="1.10.150.20">
    <property type="entry name" value="5' to 3' exonuclease, C-terminal subdomain"/>
    <property type="match status" value="1"/>
</dbReference>
<dbReference type="SMART" id="SM00484">
    <property type="entry name" value="XPGI"/>
    <property type="match status" value="1"/>
</dbReference>
<evidence type="ECO:0000256" key="5">
    <source>
        <dbReference type="ARBA" id="ARBA00022722"/>
    </source>
</evidence>
<dbReference type="PROSITE" id="PS00842">
    <property type="entry name" value="XPG_2"/>
    <property type="match status" value="1"/>
</dbReference>
<comment type="similarity">
    <text evidence="3">Belongs to the XPG/RAD2 endonuclease family. EXO1 subfamily.</text>
</comment>
<protein>
    <recommendedName>
        <fullName evidence="4">Exonuclease 1</fullName>
    </recommendedName>
</protein>
<keyword evidence="7" id="KW-0227">DNA damage</keyword>
<name>A0AAW1RQC2_9CHLO</name>
<dbReference type="Proteomes" id="UP001445335">
    <property type="component" value="Unassembled WGS sequence"/>
</dbReference>
<dbReference type="GO" id="GO:0006281">
    <property type="term" value="P:DNA repair"/>
    <property type="evidence" value="ECO:0007669"/>
    <property type="project" value="UniProtKB-KW"/>
</dbReference>
<keyword evidence="6" id="KW-0479">Metal-binding</keyword>
<evidence type="ECO:0000256" key="17">
    <source>
        <dbReference type="SAM" id="MobiDB-lite"/>
    </source>
</evidence>
<proteinExistence type="inferred from homology"/>
<dbReference type="AlphaFoldDB" id="A0AAW1RQC2"/>
<feature type="domain" description="XPG-I" evidence="18">
    <location>
        <begin position="138"/>
        <end position="211"/>
    </location>
</feature>
<dbReference type="InterPro" id="IPR006085">
    <property type="entry name" value="XPG_DNA_repair_N"/>
</dbReference>
<dbReference type="FunFam" id="1.10.150.20:FF:000011">
    <property type="entry name" value="exonuclease 1"/>
    <property type="match status" value="1"/>
</dbReference>
<reference evidence="20 21" key="1">
    <citation type="journal article" date="2024" name="Nat. Commun.">
        <title>Phylogenomics reveals the evolutionary origins of lichenization in chlorophyte algae.</title>
        <authorList>
            <person name="Puginier C."/>
            <person name="Libourel C."/>
            <person name="Otte J."/>
            <person name="Skaloud P."/>
            <person name="Haon M."/>
            <person name="Grisel S."/>
            <person name="Petersen M."/>
            <person name="Berrin J.G."/>
            <person name="Delaux P.M."/>
            <person name="Dal Grande F."/>
            <person name="Keller J."/>
        </authorList>
    </citation>
    <scope>NUCLEOTIDE SEQUENCE [LARGE SCALE GENOMIC DNA]</scope>
    <source>
        <strain evidence="20 21">SAG 245.80</strain>
    </source>
</reference>
<dbReference type="PRINTS" id="PR00853">
    <property type="entry name" value="XPGRADSUPER"/>
</dbReference>